<dbReference type="RefSeq" id="WP_089706146.1">
    <property type="nucleotide sequence ID" value="NZ_FNII01000007.1"/>
</dbReference>
<evidence type="ECO:0000313" key="2">
    <source>
        <dbReference type="EMBL" id="SDN73574.1"/>
    </source>
</evidence>
<evidence type="ECO:0000313" key="3">
    <source>
        <dbReference type="Proteomes" id="UP000199677"/>
    </source>
</evidence>
<dbReference type="OrthoDB" id="9905164at2"/>
<keyword evidence="1" id="KW-0472">Membrane</keyword>
<name>A0A1H0DTP8_9GAMM</name>
<keyword evidence="3" id="KW-1185">Reference proteome</keyword>
<dbReference type="STRING" id="416873.SAMN04487951_107256"/>
<keyword evidence="1" id="KW-1133">Transmembrane helix</keyword>
<reference evidence="3" key="1">
    <citation type="submission" date="2016-10" db="EMBL/GenBank/DDBJ databases">
        <authorList>
            <person name="Varghese N."/>
            <person name="Submissions S."/>
        </authorList>
    </citation>
    <scope>NUCLEOTIDE SEQUENCE [LARGE SCALE GENOMIC DNA]</scope>
    <source>
        <strain evidence="3">CGMCC 1.6494</strain>
    </source>
</reference>
<dbReference type="Proteomes" id="UP000199677">
    <property type="component" value="Unassembled WGS sequence"/>
</dbReference>
<sequence length="92" mass="10218">MSRIEIKTEDVELAKDLQSLDIDGLQVGRRVVAFDGADPELMAAANQVATFVISSGSTIALSLFSSWLYDRLKRGKQEKNIKINPGIFMREC</sequence>
<proteinExistence type="predicted"/>
<dbReference type="EMBL" id="FNII01000007">
    <property type="protein sequence ID" value="SDN73574.1"/>
    <property type="molecule type" value="Genomic_DNA"/>
</dbReference>
<accession>A0A1H0DTP8</accession>
<feature type="transmembrane region" description="Helical" evidence="1">
    <location>
        <begin position="48"/>
        <end position="69"/>
    </location>
</feature>
<gene>
    <name evidence="2" type="ORF">SAMN04487951_107256</name>
</gene>
<organism evidence="2 3">
    <name type="scientific">Vreelandella arcis</name>
    <dbReference type="NCBI Taxonomy" id="416873"/>
    <lineage>
        <taxon>Bacteria</taxon>
        <taxon>Pseudomonadati</taxon>
        <taxon>Pseudomonadota</taxon>
        <taxon>Gammaproteobacteria</taxon>
        <taxon>Oceanospirillales</taxon>
        <taxon>Halomonadaceae</taxon>
        <taxon>Vreelandella</taxon>
    </lineage>
</organism>
<dbReference type="AlphaFoldDB" id="A0A1H0DTP8"/>
<protein>
    <submittedName>
        <fullName evidence="2">Uncharacterized protein</fullName>
    </submittedName>
</protein>
<keyword evidence="1" id="KW-0812">Transmembrane</keyword>
<evidence type="ECO:0000256" key="1">
    <source>
        <dbReference type="SAM" id="Phobius"/>
    </source>
</evidence>